<name>A0A0A8YVB3_ARUDO</name>
<accession>A0A0A8YVB3</accession>
<evidence type="ECO:0000313" key="1">
    <source>
        <dbReference type="EMBL" id="JAD30531.1"/>
    </source>
</evidence>
<sequence>MFIYFDDLCVINLVKSFGGFNCCCFCLCYQLPHDIDWITVSF</sequence>
<organism evidence="1">
    <name type="scientific">Arundo donax</name>
    <name type="common">Giant reed</name>
    <name type="synonym">Donax arundinaceus</name>
    <dbReference type="NCBI Taxonomy" id="35708"/>
    <lineage>
        <taxon>Eukaryota</taxon>
        <taxon>Viridiplantae</taxon>
        <taxon>Streptophyta</taxon>
        <taxon>Embryophyta</taxon>
        <taxon>Tracheophyta</taxon>
        <taxon>Spermatophyta</taxon>
        <taxon>Magnoliopsida</taxon>
        <taxon>Liliopsida</taxon>
        <taxon>Poales</taxon>
        <taxon>Poaceae</taxon>
        <taxon>PACMAD clade</taxon>
        <taxon>Arundinoideae</taxon>
        <taxon>Arundineae</taxon>
        <taxon>Arundo</taxon>
    </lineage>
</organism>
<proteinExistence type="predicted"/>
<dbReference type="AlphaFoldDB" id="A0A0A8YVB3"/>
<reference evidence="1" key="2">
    <citation type="journal article" date="2015" name="Data Brief">
        <title>Shoot transcriptome of the giant reed, Arundo donax.</title>
        <authorList>
            <person name="Barrero R.A."/>
            <person name="Guerrero F.D."/>
            <person name="Moolhuijzen P."/>
            <person name="Goolsby J.A."/>
            <person name="Tidwell J."/>
            <person name="Bellgard S.E."/>
            <person name="Bellgard M.I."/>
        </authorList>
    </citation>
    <scope>NUCLEOTIDE SEQUENCE</scope>
    <source>
        <tissue evidence="1">Shoot tissue taken approximately 20 cm above the soil surface</tissue>
    </source>
</reference>
<dbReference type="EMBL" id="GBRH01267364">
    <property type="protein sequence ID" value="JAD30531.1"/>
    <property type="molecule type" value="Transcribed_RNA"/>
</dbReference>
<reference evidence="1" key="1">
    <citation type="submission" date="2014-09" db="EMBL/GenBank/DDBJ databases">
        <authorList>
            <person name="Magalhaes I.L.F."/>
            <person name="Oliveira U."/>
            <person name="Santos F.R."/>
            <person name="Vidigal T.H.D.A."/>
            <person name="Brescovit A.D."/>
            <person name="Santos A.J."/>
        </authorList>
    </citation>
    <scope>NUCLEOTIDE SEQUENCE</scope>
    <source>
        <tissue evidence="1">Shoot tissue taken approximately 20 cm above the soil surface</tissue>
    </source>
</reference>
<protein>
    <submittedName>
        <fullName evidence="1">Uncharacterized protein</fullName>
    </submittedName>
</protein>